<gene>
    <name evidence="8" type="ORF">IAB94_06640</name>
</gene>
<dbReference type="Pfam" id="PF01790">
    <property type="entry name" value="LGT"/>
    <property type="match status" value="1"/>
</dbReference>
<evidence type="ECO:0000256" key="5">
    <source>
        <dbReference type="ARBA" id="ARBA00022989"/>
    </source>
</evidence>
<evidence type="ECO:0000256" key="6">
    <source>
        <dbReference type="ARBA" id="ARBA00023136"/>
    </source>
</evidence>
<accession>A0A9D1E770</accession>
<dbReference type="GO" id="GO:0042158">
    <property type="term" value="P:lipoprotein biosynthetic process"/>
    <property type="evidence" value="ECO:0007669"/>
    <property type="project" value="InterPro"/>
</dbReference>
<evidence type="ECO:0000313" key="8">
    <source>
        <dbReference type="EMBL" id="HIR67705.1"/>
    </source>
</evidence>
<dbReference type="PANTHER" id="PTHR30589">
    <property type="entry name" value="PROLIPOPROTEIN DIACYLGLYCERYL TRANSFERASE"/>
    <property type="match status" value="1"/>
</dbReference>
<comment type="similarity">
    <text evidence="1">Belongs to the Lgt family.</text>
</comment>
<feature type="transmembrane region" description="Helical" evidence="7">
    <location>
        <begin position="251"/>
        <end position="271"/>
    </location>
</feature>
<proteinExistence type="inferred from homology"/>
<feature type="transmembrane region" description="Helical" evidence="7">
    <location>
        <begin position="49"/>
        <end position="67"/>
    </location>
</feature>
<organism evidence="8 9">
    <name type="scientific">Candidatus Coproplasma avicola</name>
    <dbReference type="NCBI Taxonomy" id="2840744"/>
    <lineage>
        <taxon>Bacteria</taxon>
        <taxon>Bacillati</taxon>
        <taxon>Bacillota</taxon>
        <taxon>Clostridia</taxon>
        <taxon>Eubacteriales</taxon>
        <taxon>Candidatus Coproplasma</taxon>
    </lineage>
</organism>
<name>A0A9D1E770_9FIRM</name>
<evidence type="ECO:0000256" key="2">
    <source>
        <dbReference type="ARBA" id="ARBA00022475"/>
    </source>
</evidence>
<reference evidence="8" key="2">
    <citation type="journal article" date="2021" name="PeerJ">
        <title>Extensive microbial diversity within the chicken gut microbiome revealed by metagenomics and culture.</title>
        <authorList>
            <person name="Gilroy R."/>
            <person name="Ravi A."/>
            <person name="Getino M."/>
            <person name="Pursley I."/>
            <person name="Horton D.L."/>
            <person name="Alikhan N.F."/>
            <person name="Baker D."/>
            <person name="Gharbi K."/>
            <person name="Hall N."/>
            <person name="Watson M."/>
            <person name="Adriaenssens E.M."/>
            <person name="Foster-Nyarko E."/>
            <person name="Jarju S."/>
            <person name="Secka A."/>
            <person name="Antonio M."/>
            <person name="Oren A."/>
            <person name="Chaudhuri R.R."/>
            <person name="La Ragione R."/>
            <person name="Hildebrand F."/>
            <person name="Pallen M.J."/>
        </authorList>
    </citation>
    <scope>NUCLEOTIDE SEQUENCE</scope>
    <source>
        <strain evidence="8">ChiW16-3235</strain>
    </source>
</reference>
<keyword evidence="6 7" id="KW-0472">Membrane</keyword>
<comment type="caution">
    <text evidence="8">The sequence shown here is derived from an EMBL/GenBank/DDBJ whole genome shotgun (WGS) entry which is preliminary data.</text>
</comment>
<reference evidence="8" key="1">
    <citation type="submission" date="2020-10" db="EMBL/GenBank/DDBJ databases">
        <authorList>
            <person name="Gilroy R."/>
        </authorList>
    </citation>
    <scope>NUCLEOTIDE SEQUENCE</scope>
    <source>
        <strain evidence="8">ChiW16-3235</strain>
    </source>
</reference>
<dbReference type="GO" id="GO:0008961">
    <property type="term" value="F:phosphatidylglycerol-prolipoprotein diacylglyceryl transferase activity"/>
    <property type="evidence" value="ECO:0007669"/>
    <property type="project" value="InterPro"/>
</dbReference>
<keyword evidence="2" id="KW-1003">Cell membrane</keyword>
<protein>
    <submittedName>
        <fullName evidence="8">Prolipoprotein diacylglyceryl transferase</fullName>
    </submittedName>
</protein>
<keyword evidence="5 7" id="KW-1133">Transmembrane helix</keyword>
<dbReference type="PANTHER" id="PTHR30589:SF0">
    <property type="entry name" value="PHOSPHATIDYLGLYCEROL--PROLIPOPROTEIN DIACYLGLYCERYL TRANSFERASE"/>
    <property type="match status" value="1"/>
</dbReference>
<dbReference type="GO" id="GO:0005886">
    <property type="term" value="C:plasma membrane"/>
    <property type="evidence" value="ECO:0007669"/>
    <property type="project" value="InterPro"/>
</dbReference>
<evidence type="ECO:0000256" key="7">
    <source>
        <dbReference type="SAM" id="Phobius"/>
    </source>
</evidence>
<evidence type="ECO:0000256" key="4">
    <source>
        <dbReference type="ARBA" id="ARBA00022692"/>
    </source>
</evidence>
<feature type="transmembrane region" description="Helical" evidence="7">
    <location>
        <begin position="87"/>
        <end position="110"/>
    </location>
</feature>
<feature type="transmembrane region" description="Helical" evidence="7">
    <location>
        <begin position="215"/>
        <end position="231"/>
    </location>
</feature>
<feature type="transmembrane region" description="Helical" evidence="7">
    <location>
        <begin position="187"/>
        <end position="208"/>
    </location>
</feature>
<evidence type="ECO:0000313" key="9">
    <source>
        <dbReference type="Proteomes" id="UP000823913"/>
    </source>
</evidence>
<keyword evidence="4 7" id="KW-0812">Transmembrane</keyword>
<dbReference type="EMBL" id="DVHK01000133">
    <property type="protein sequence ID" value="HIR67705.1"/>
    <property type="molecule type" value="Genomic_DNA"/>
</dbReference>
<keyword evidence="3 8" id="KW-0808">Transferase</keyword>
<dbReference type="AlphaFoldDB" id="A0A9D1E770"/>
<dbReference type="InterPro" id="IPR001640">
    <property type="entry name" value="Lgt"/>
</dbReference>
<evidence type="ECO:0000256" key="3">
    <source>
        <dbReference type="ARBA" id="ARBA00022679"/>
    </source>
</evidence>
<evidence type="ECO:0000256" key="1">
    <source>
        <dbReference type="ARBA" id="ARBA00007150"/>
    </source>
</evidence>
<dbReference type="Proteomes" id="UP000823913">
    <property type="component" value="Unassembled WGS sequence"/>
</dbReference>
<sequence>MHPQALFHVFGQPVYAYGICMAVGIIACFIFLMWAFWYRNFNEEASDKILIIGILATAFGIFMAMVFQSLYDYIEDPSEGFRLNTSMTFYGGLIGGVSSFLIVWNLYIFVIAPRAKSKLLQNNMNATLTDALPIIPMGITIAHAFGRLGCFFGGCCYGAPTDSWIGLPCAHGYNAELGMTMDGVNVIPVQLMECIFLFILTGIMIVLYFKFNFNCNFGVYAIAYGVWRFIIEFFRVDHRGSFIPGLTPSQLWAIVMVILGIAYFFLYKYLFKRMMKHPELQPSLHAKGGEKAEETPAE</sequence>
<feature type="transmembrane region" description="Helical" evidence="7">
    <location>
        <begin position="15"/>
        <end position="37"/>
    </location>
</feature>